<sequence length="231" mass="26319">MIEYLRSLAVGFDVRYVEYAASATFLLMACFHSLVYSSVYTASLCVIVVQGEKGKQSKTSTRIVAFLLLVFYLGYNAIVYFVVLSTVDWNRLFVGRIFARSVFNHKWAVFLFYEPIVQLMTSWFKIGCALHSLANQPTAAAVTGSNLLRILRRTHRNRNINELPNITVVMPIYNEPLPSLMTAINSVVETVYPNHRMHLVLAFDDEEITPLFRNVQHCLSNSSEIDLHAMK</sequence>
<proteinExistence type="predicted"/>
<evidence type="ECO:0000256" key="1">
    <source>
        <dbReference type="SAM" id="Phobius"/>
    </source>
</evidence>
<dbReference type="SUPFAM" id="SSF53448">
    <property type="entry name" value="Nucleotide-diphospho-sugar transferases"/>
    <property type="match status" value="1"/>
</dbReference>
<feature type="transmembrane region" description="Helical" evidence="1">
    <location>
        <begin position="63"/>
        <end position="87"/>
    </location>
</feature>
<keyword evidence="3" id="KW-1185">Reference proteome</keyword>
<protein>
    <submittedName>
        <fullName evidence="2">Uncharacterized protein</fullName>
    </submittedName>
</protein>
<dbReference type="AlphaFoldDB" id="A0A0J8AXW5"/>
<keyword evidence="1" id="KW-0812">Transmembrane</keyword>
<accession>A0A0J8AXW5</accession>
<reference evidence="2 3" key="1">
    <citation type="journal article" date="2014" name="Nature">
        <title>The genome of the recently domesticated crop plant sugar beet (Beta vulgaris).</title>
        <authorList>
            <person name="Dohm J.C."/>
            <person name="Minoche A.E."/>
            <person name="Holtgrawe D."/>
            <person name="Capella-Gutierrez S."/>
            <person name="Zakrzewski F."/>
            <person name="Tafer H."/>
            <person name="Rupp O."/>
            <person name="Sorensen T.R."/>
            <person name="Stracke R."/>
            <person name="Reinhardt R."/>
            <person name="Goesmann A."/>
            <person name="Kraft T."/>
            <person name="Schulz B."/>
            <person name="Stadler P.F."/>
            <person name="Schmidt T."/>
            <person name="Gabaldon T."/>
            <person name="Lehrach H."/>
            <person name="Weisshaar B."/>
            <person name="Himmelbauer H."/>
        </authorList>
    </citation>
    <scope>NUCLEOTIDE SEQUENCE [LARGE SCALE GENOMIC DNA]</scope>
    <source>
        <tissue evidence="2">Taproot</tissue>
    </source>
</reference>
<dbReference type="PROSITE" id="PS51257">
    <property type="entry name" value="PROKAR_LIPOPROTEIN"/>
    <property type="match status" value="1"/>
</dbReference>
<keyword evidence="1" id="KW-0472">Membrane</keyword>
<feature type="transmembrane region" description="Helical" evidence="1">
    <location>
        <begin position="20"/>
        <end position="51"/>
    </location>
</feature>
<evidence type="ECO:0000313" key="3">
    <source>
        <dbReference type="Proteomes" id="UP000035740"/>
    </source>
</evidence>
<organism evidence="2 3">
    <name type="scientific">Beta vulgaris subsp. vulgaris</name>
    <name type="common">Beet</name>
    <dbReference type="NCBI Taxonomy" id="3555"/>
    <lineage>
        <taxon>Eukaryota</taxon>
        <taxon>Viridiplantae</taxon>
        <taxon>Streptophyta</taxon>
        <taxon>Embryophyta</taxon>
        <taxon>Tracheophyta</taxon>
        <taxon>Spermatophyta</taxon>
        <taxon>Magnoliopsida</taxon>
        <taxon>eudicotyledons</taxon>
        <taxon>Gunneridae</taxon>
        <taxon>Pentapetalae</taxon>
        <taxon>Caryophyllales</taxon>
        <taxon>Chenopodiaceae</taxon>
        <taxon>Betoideae</taxon>
        <taxon>Beta</taxon>
    </lineage>
</organism>
<dbReference type="Proteomes" id="UP000035740">
    <property type="component" value="Unassembled WGS sequence"/>
</dbReference>
<dbReference type="InterPro" id="IPR029044">
    <property type="entry name" value="Nucleotide-diphossugar_trans"/>
</dbReference>
<dbReference type="Gramene" id="KMS93674">
    <property type="protein sequence ID" value="KMS93674"/>
    <property type="gene ID" value="BVRB_029100"/>
</dbReference>
<name>A0A0J8AXW5_BETVV</name>
<evidence type="ECO:0000313" key="2">
    <source>
        <dbReference type="EMBL" id="KMS93674.1"/>
    </source>
</evidence>
<dbReference type="EMBL" id="KQ100143">
    <property type="protein sequence ID" value="KMS93674.1"/>
    <property type="molecule type" value="Genomic_DNA"/>
</dbReference>
<feature type="non-terminal residue" evidence="2">
    <location>
        <position position="231"/>
    </location>
</feature>
<gene>
    <name evidence="2" type="ORF">BVRB_029100</name>
</gene>
<keyword evidence="1" id="KW-1133">Transmembrane helix</keyword>
<dbReference type="OrthoDB" id="5321960at2759"/>